<dbReference type="EMBL" id="QORK01000032">
    <property type="protein sequence ID" value="TFF77726.1"/>
    <property type="molecule type" value="Genomic_DNA"/>
</dbReference>
<dbReference type="Proteomes" id="UP000297720">
    <property type="component" value="Unassembled WGS sequence"/>
</dbReference>
<reference evidence="2 4" key="1">
    <citation type="submission" date="2018-06" db="EMBL/GenBank/DDBJ databases">
        <title>Occurrence of a novel blaKPC-2- and qnrS2- harbouring IncP6 plasmid from Aeromonas taiwanensis isolates recovered from the river sediments.</title>
        <authorList>
            <person name="Zheng B."/>
            <person name="Yu X."/>
            <person name="Xiao Y."/>
        </authorList>
    </citation>
    <scope>NUCLEOTIDE SEQUENCE [LARGE SCALE GENOMIC DNA]</scope>
    <source>
        <strain evidence="1 3">1713</strain>
        <strain evidence="2 4">198</strain>
    </source>
</reference>
<organism evidence="2 4">
    <name type="scientific">Aeromonas taiwanensis</name>
    <dbReference type="NCBI Taxonomy" id="633417"/>
    <lineage>
        <taxon>Bacteria</taxon>
        <taxon>Pseudomonadati</taxon>
        <taxon>Pseudomonadota</taxon>
        <taxon>Gammaproteobacteria</taxon>
        <taxon>Aeromonadales</taxon>
        <taxon>Aeromonadaceae</taxon>
        <taxon>Aeromonas</taxon>
    </lineage>
</organism>
<comment type="caution">
    <text evidence="2">The sequence shown here is derived from an EMBL/GenBank/DDBJ whole genome shotgun (WGS) entry which is preliminary data.</text>
</comment>
<accession>A0A5F0K8P0</accession>
<proteinExistence type="predicted"/>
<evidence type="ECO:0000313" key="4">
    <source>
        <dbReference type="Proteomes" id="UP000297914"/>
    </source>
</evidence>
<evidence type="ECO:0000313" key="2">
    <source>
        <dbReference type="EMBL" id="TFF77726.1"/>
    </source>
</evidence>
<dbReference type="Proteomes" id="UP000297914">
    <property type="component" value="Unassembled WGS sequence"/>
</dbReference>
<evidence type="ECO:0000313" key="3">
    <source>
        <dbReference type="Proteomes" id="UP000297720"/>
    </source>
</evidence>
<gene>
    <name evidence="1" type="ORF">DRM93_14615</name>
    <name evidence="2" type="ORF">DRM94_14615</name>
</gene>
<evidence type="ECO:0000313" key="1">
    <source>
        <dbReference type="EMBL" id="TFF73718.1"/>
    </source>
</evidence>
<dbReference type="EMBL" id="QORL01000032">
    <property type="protein sequence ID" value="TFF73718.1"/>
    <property type="molecule type" value="Genomic_DNA"/>
</dbReference>
<name>A0A5F0K8P0_9GAMM</name>
<sequence length="85" mass="9393">MEEPMTRPHVVAILSRVSSLETSQALELLADSHESSLSMKELLFVWDRISTCLDHQHAGDNSDALLQLEQELAAIGTYQVLDAGE</sequence>
<protein>
    <submittedName>
        <fullName evidence="2">Uncharacterized protein</fullName>
    </submittedName>
</protein>
<dbReference type="AlphaFoldDB" id="A0A5F0K8P0"/>
<keyword evidence="3" id="KW-1185">Reference proteome</keyword>